<evidence type="ECO:0000313" key="4">
    <source>
        <dbReference type="Proteomes" id="UP000268350"/>
    </source>
</evidence>
<dbReference type="Proteomes" id="UP000268350">
    <property type="component" value="Unassembled WGS sequence"/>
</dbReference>
<feature type="region of interest" description="Disordered" evidence="1">
    <location>
        <begin position="257"/>
        <end position="311"/>
    </location>
</feature>
<dbReference type="OrthoDB" id="6595597at2759"/>
<feature type="chain" id="PRO_5017408618" evidence="2">
    <location>
        <begin position="25"/>
        <end position="784"/>
    </location>
</feature>
<dbReference type="AlphaFoldDB" id="A0A3B0JLY0"/>
<evidence type="ECO:0000256" key="2">
    <source>
        <dbReference type="SAM" id="SignalP"/>
    </source>
</evidence>
<organism evidence="3 4">
    <name type="scientific">Drosophila guanche</name>
    <name type="common">Fruit fly</name>
    <dbReference type="NCBI Taxonomy" id="7266"/>
    <lineage>
        <taxon>Eukaryota</taxon>
        <taxon>Metazoa</taxon>
        <taxon>Ecdysozoa</taxon>
        <taxon>Arthropoda</taxon>
        <taxon>Hexapoda</taxon>
        <taxon>Insecta</taxon>
        <taxon>Pterygota</taxon>
        <taxon>Neoptera</taxon>
        <taxon>Endopterygota</taxon>
        <taxon>Diptera</taxon>
        <taxon>Brachycera</taxon>
        <taxon>Muscomorpha</taxon>
        <taxon>Ephydroidea</taxon>
        <taxon>Drosophilidae</taxon>
        <taxon>Drosophila</taxon>
        <taxon>Sophophora</taxon>
    </lineage>
</organism>
<feature type="region of interest" description="Disordered" evidence="1">
    <location>
        <begin position="208"/>
        <end position="236"/>
    </location>
</feature>
<feature type="signal peptide" evidence="2">
    <location>
        <begin position="1"/>
        <end position="24"/>
    </location>
</feature>
<feature type="region of interest" description="Disordered" evidence="1">
    <location>
        <begin position="74"/>
        <end position="100"/>
    </location>
</feature>
<dbReference type="EMBL" id="OUUW01000001">
    <property type="protein sequence ID" value="SPP74256.1"/>
    <property type="molecule type" value="Genomic_DNA"/>
</dbReference>
<gene>
    <name evidence="3" type="ORF">DGUA_6G001867</name>
</gene>
<sequence length="784" mass="87101">MAIADAAAGPTLMLLLLGLSTARAMDTWHRLPSLETFASYEDMQRYFEQRNLRSMRHIDNPTDDSYLAAFNQYNEQSEDRSQGHHSRTKREERRLPSAPRMLRFELSDAVEPSDELKLLLRQHQARALKDAPTTESAPASTTKAAKSQRPKRKPRRQRRSIIGQQQPVDFKAMMIPFQETDAREPDPYTAQLIREARILDLQSQATRTEPKLGPKHGFQVRIRKTKRSKRSAPGASPQMFKFELTDAKAALPQSLLPQRAGKQLQPTPTLLTMETQPERSNTTQGQAPTKATPRAEDNAIHNSESTAETKRMYVYKEAPQSSGQGKGKKSLGGLPHEVQKAISQLMKEGHGGKAYIKYLPAQKSEYEHYKIKPLSPLSGYGLKPSSYMKYMPGAGQTKLVEASPVAAAAQVPVQVHIQPVPVVEQLRYIHYKPNYAQVYAAQPPNNMAQHPIVVQEAAVPHTYTAELAAAATPAPVPPTQSIDVIVPQFRPSKPDPLQEEYRAQEPIYGRALEPYQYAIQHEPSPAASPLIKIEYHAPADSVKEHYKQLPEFQQLSTLIGKSPDDQIHGLTYLLAKEMQAKLQRQGKQLVMDRPQDSTAPILFHPGQVQAPAPVPTLKTLADLGGSLGVHQGRLIGMAKTKQYVPIIESAGNNDVKEQLPAVPSSMAAAPPKLPTPSSFIDYTPGHGLSHGYEGVRDEERQQPVTTVEHVVHHPTITNYHQQQQQQQQHPEQHHYQGAHLAATSLPAELDAEKGANGLHFVSSQEDKSVSPAHFRFGLGLQLNT</sequence>
<reference evidence="4" key="1">
    <citation type="submission" date="2018-01" db="EMBL/GenBank/DDBJ databases">
        <authorList>
            <person name="Alioto T."/>
            <person name="Alioto T."/>
        </authorList>
    </citation>
    <scope>NUCLEOTIDE SEQUENCE [LARGE SCALE GENOMIC DNA]</scope>
</reference>
<evidence type="ECO:0000313" key="3">
    <source>
        <dbReference type="EMBL" id="SPP74256.1"/>
    </source>
</evidence>
<feature type="compositionally biased region" description="Polar residues" evidence="1">
    <location>
        <begin position="264"/>
        <end position="289"/>
    </location>
</feature>
<protein>
    <submittedName>
        <fullName evidence="3">Uncharacterized protein</fullName>
    </submittedName>
</protein>
<keyword evidence="4" id="KW-1185">Reference proteome</keyword>
<feature type="compositionally biased region" description="Basic residues" evidence="1">
    <location>
        <begin position="221"/>
        <end position="230"/>
    </location>
</feature>
<feature type="compositionally biased region" description="Low complexity" evidence="1">
    <location>
        <begin position="131"/>
        <end position="145"/>
    </location>
</feature>
<feature type="region of interest" description="Disordered" evidence="1">
    <location>
        <begin position="127"/>
        <end position="166"/>
    </location>
</feature>
<dbReference type="OMA" id="YKQLPEF"/>
<evidence type="ECO:0000256" key="1">
    <source>
        <dbReference type="SAM" id="MobiDB-lite"/>
    </source>
</evidence>
<dbReference type="STRING" id="7266.A0A3B0JLY0"/>
<feature type="compositionally biased region" description="Basic residues" evidence="1">
    <location>
        <begin position="146"/>
        <end position="159"/>
    </location>
</feature>
<keyword evidence="2" id="KW-0732">Signal</keyword>
<proteinExistence type="predicted"/>
<accession>A0A3B0JLY0</accession>
<name>A0A3B0JLY0_DROGU</name>